<evidence type="ECO:0000313" key="2">
    <source>
        <dbReference type="EMBL" id="VDO02242.1"/>
    </source>
</evidence>
<evidence type="ECO:0000313" key="4">
    <source>
        <dbReference type="WBParaSite" id="HNAJ_0000638601-mRNA-1"/>
    </source>
</evidence>
<evidence type="ECO:0000313" key="3">
    <source>
        <dbReference type="Proteomes" id="UP000278807"/>
    </source>
</evidence>
<dbReference type="EMBL" id="UZAE01006844">
    <property type="protein sequence ID" value="VDO02242.1"/>
    <property type="molecule type" value="Genomic_DNA"/>
</dbReference>
<keyword evidence="3" id="KW-1185">Reference proteome</keyword>
<evidence type="ECO:0000256" key="1">
    <source>
        <dbReference type="SAM" id="Phobius"/>
    </source>
</evidence>
<keyword evidence="1" id="KW-0812">Transmembrane</keyword>
<feature type="transmembrane region" description="Helical" evidence="1">
    <location>
        <begin position="59"/>
        <end position="78"/>
    </location>
</feature>
<reference evidence="2 3" key="2">
    <citation type="submission" date="2018-11" db="EMBL/GenBank/DDBJ databases">
        <authorList>
            <consortium name="Pathogen Informatics"/>
        </authorList>
    </citation>
    <scope>NUCLEOTIDE SEQUENCE [LARGE SCALE GENOMIC DNA]</scope>
</reference>
<name>A0A0R3TH45_RODNA</name>
<keyword evidence="1" id="KW-1133">Transmembrane helix</keyword>
<protein>
    <submittedName>
        <fullName evidence="4">Ovule protein</fullName>
    </submittedName>
</protein>
<reference evidence="4" key="1">
    <citation type="submission" date="2017-02" db="UniProtKB">
        <authorList>
            <consortium name="WormBaseParasite"/>
        </authorList>
    </citation>
    <scope>IDENTIFICATION</scope>
</reference>
<proteinExistence type="predicted"/>
<keyword evidence="1" id="KW-0472">Membrane</keyword>
<gene>
    <name evidence="2" type="ORF">HNAJ_LOCUS6382</name>
</gene>
<sequence length="81" mass="9422">MYIRRDKLVSQIPQQHPYLKAPISKFSSFPHAHGIGSTHHCPHATRFPSPILHQLTTPLFHILLLAAISLTLLHYFFFHYH</sequence>
<dbReference type="AlphaFoldDB" id="A0A0R3TH45"/>
<dbReference type="WBParaSite" id="HNAJ_0000638601-mRNA-1">
    <property type="protein sequence ID" value="HNAJ_0000638601-mRNA-1"/>
    <property type="gene ID" value="HNAJ_0000638601"/>
</dbReference>
<accession>A0A0R3TH45</accession>
<dbReference type="Proteomes" id="UP000278807">
    <property type="component" value="Unassembled WGS sequence"/>
</dbReference>
<organism evidence="4">
    <name type="scientific">Rodentolepis nana</name>
    <name type="common">Dwarf tapeworm</name>
    <name type="synonym">Hymenolepis nana</name>
    <dbReference type="NCBI Taxonomy" id="102285"/>
    <lineage>
        <taxon>Eukaryota</taxon>
        <taxon>Metazoa</taxon>
        <taxon>Spiralia</taxon>
        <taxon>Lophotrochozoa</taxon>
        <taxon>Platyhelminthes</taxon>
        <taxon>Cestoda</taxon>
        <taxon>Eucestoda</taxon>
        <taxon>Cyclophyllidea</taxon>
        <taxon>Hymenolepididae</taxon>
        <taxon>Rodentolepis</taxon>
    </lineage>
</organism>